<proteinExistence type="predicted"/>
<accession>A0ACB8QAZ2</accession>
<dbReference type="EMBL" id="MU273753">
    <property type="protein sequence ID" value="KAI0028431.1"/>
    <property type="molecule type" value="Genomic_DNA"/>
</dbReference>
<keyword evidence="2" id="KW-1185">Reference proteome</keyword>
<reference evidence="1" key="1">
    <citation type="submission" date="2021-02" db="EMBL/GenBank/DDBJ databases">
        <authorList>
            <consortium name="DOE Joint Genome Institute"/>
            <person name="Ahrendt S."/>
            <person name="Looney B.P."/>
            <person name="Miyauchi S."/>
            <person name="Morin E."/>
            <person name="Drula E."/>
            <person name="Courty P.E."/>
            <person name="Chicoki N."/>
            <person name="Fauchery L."/>
            <person name="Kohler A."/>
            <person name="Kuo A."/>
            <person name="Labutti K."/>
            <person name="Pangilinan J."/>
            <person name="Lipzen A."/>
            <person name="Riley R."/>
            <person name="Andreopoulos W."/>
            <person name="He G."/>
            <person name="Johnson J."/>
            <person name="Barry K.W."/>
            <person name="Grigoriev I.V."/>
            <person name="Nagy L."/>
            <person name="Hibbett D."/>
            <person name="Henrissat B."/>
            <person name="Matheny P.B."/>
            <person name="Labbe J."/>
            <person name="Martin F."/>
        </authorList>
    </citation>
    <scope>NUCLEOTIDE SEQUENCE</scope>
    <source>
        <strain evidence="1">EC-137</strain>
    </source>
</reference>
<dbReference type="Proteomes" id="UP000814128">
    <property type="component" value="Unassembled WGS sequence"/>
</dbReference>
<name>A0ACB8QAZ2_9AGAM</name>
<organism evidence="1 2">
    <name type="scientific">Vararia minispora EC-137</name>
    <dbReference type="NCBI Taxonomy" id="1314806"/>
    <lineage>
        <taxon>Eukaryota</taxon>
        <taxon>Fungi</taxon>
        <taxon>Dikarya</taxon>
        <taxon>Basidiomycota</taxon>
        <taxon>Agaricomycotina</taxon>
        <taxon>Agaricomycetes</taxon>
        <taxon>Russulales</taxon>
        <taxon>Lachnocladiaceae</taxon>
        <taxon>Vararia</taxon>
    </lineage>
</organism>
<protein>
    <submittedName>
        <fullName evidence="1">Uncharacterized protein</fullName>
    </submittedName>
</protein>
<evidence type="ECO:0000313" key="1">
    <source>
        <dbReference type="EMBL" id="KAI0028431.1"/>
    </source>
</evidence>
<comment type="caution">
    <text evidence="1">The sequence shown here is derived from an EMBL/GenBank/DDBJ whole genome shotgun (WGS) entry which is preliminary data.</text>
</comment>
<sequence length="408" mass="45553">MNKVPSALDFWTAALFDSADDSYYHVTHPMETDGFGEDQTGWIYDEEDKAYPEELEKHAVHRARLNALIAYAISLFFSLGLSNQSMCAPNNSLLGGGTIRAARRSRLSRRHAAEVQWKESLPFMIDEFLRWTHTRFPSMSHPTRNSSASEDTVGADSGLEGPDHATMDSESNAARSVFFGWPISILNLRCALHACCMEDVNLALMRHGLIAGTPVRPHLAFDLDLIEFAYHLWRNSPGTGLQGIVKSAYAFSLTPYKNDLDVLFSNAFDIYNEITRKIHKKVDGLLGHNAPDWQMKYGCPPCGFELPDDEHFDHDRMHAMDGCDSQKRDQYAGRVDDCVFEGGPFVPRDFIEKYAHEVRSGRPALSEPGDLRMDLGSGPPSPSQPVVLENGFIVREDVSLPSALQAIS</sequence>
<reference evidence="1" key="2">
    <citation type="journal article" date="2022" name="New Phytol.">
        <title>Evolutionary transition to the ectomycorrhizal habit in the genomes of a hyperdiverse lineage of mushroom-forming fungi.</title>
        <authorList>
            <person name="Looney B."/>
            <person name="Miyauchi S."/>
            <person name="Morin E."/>
            <person name="Drula E."/>
            <person name="Courty P.E."/>
            <person name="Kohler A."/>
            <person name="Kuo A."/>
            <person name="LaButti K."/>
            <person name="Pangilinan J."/>
            <person name="Lipzen A."/>
            <person name="Riley R."/>
            <person name="Andreopoulos W."/>
            <person name="He G."/>
            <person name="Johnson J."/>
            <person name="Nolan M."/>
            <person name="Tritt A."/>
            <person name="Barry K.W."/>
            <person name="Grigoriev I.V."/>
            <person name="Nagy L.G."/>
            <person name="Hibbett D."/>
            <person name="Henrissat B."/>
            <person name="Matheny P.B."/>
            <person name="Labbe J."/>
            <person name="Martin F.M."/>
        </authorList>
    </citation>
    <scope>NUCLEOTIDE SEQUENCE</scope>
    <source>
        <strain evidence="1">EC-137</strain>
    </source>
</reference>
<evidence type="ECO:0000313" key="2">
    <source>
        <dbReference type="Proteomes" id="UP000814128"/>
    </source>
</evidence>
<gene>
    <name evidence="1" type="ORF">K488DRAFT_73770</name>
</gene>